<dbReference type="HOGENOM" id="CLU_1347837_0_0_4"/>
<dbReference type="Pfam" id="PF08805">
    <property type="entry name" value="PilS"/>
    <property type="match status" value="1"/>
</dbReference>
<dbReference type="KEGG" id="pox:MB84_05515"/>
<sequence length="203" mass="21611">MNVFTDANVIAQIKHKLATRLNKRAQRGVTLVELSVAVAVMGLIMAGAMVGVPRLMNSVKLSQEMKDWQMSVLAVQNAVSSGMLIAGQTKQADIRPTAIAEPFNRPAGTTTILNRFGGEITIDAVQPDGYPSSGVTVKSVGYPSSQCEDFAAKMNGLFATLSINGNVIKSKTENKIDQISKSCTQDNNSATMTQADLEFTIAG</sequence>
<proteinExistence type="predicted"/>
<gene>
    <name evidence="3" type="ORF">MB84_05515</name>
</gene>
<dbReference type="InterPro" id="IPR014911">
    <property type="entry name" value="PilS_N"/>
</dbReference>
<keyword evidence="1" id="KW-1133">Transmembrane helix</keyword>
<evidence type="ECO:0000256" key="1">
    <source>
        <dbReference type="SAM" id="Phobius"/>
    </source>
</evidence>
<feature type="domain" description="Type 4 secretion system PilS N-terminal" evidence="2">
    <location>
        <begin position="96"/>
        <end position="193"/>
    </location>
</feature>
<keyword evidence="1" id="KW-0472">Membrane</keyword>
<evidence type="ECO:0000259" key="2">
    <source>
        <dbReference type="Pfam" id="PF08805"/>
    </source>
</evidence>
<protein>
    <recommendedName>
        <fullName evidence="2">Type 4 secretion system PilS N-terminal domain-containing protein</fullName>
    </recommendedName>
</protein>
<name>A0A0E3U5Z2_9BURK</name>
<dbReference type="EMBL" id="CP011253">
    <property type="protein sequence ID" value="AKC69038.1"/>
    <property type="molecule type" value="Genomic_DNA"/>
</dbReference>
<keyword evidence="4" id="KW-1185">Reference proteome</keyword>
<dbReference type="SUPFAM" id="SSF54523">
    <property type="entry name" value="Pili subunits"/>
    <property type="match status" value="1"/>
</dbReference>
<dbReference type="AlphaFoldDB" id="A0A0E3U5Z2"/>
<keyword evidence="1" id="KW-0812">Transmembrane</keyword>
<evidence type="ECO:0000313" key="3">
    <source>
        <dbReference type="EMBL" id="AKC69038.1"/>
    </source>
</evidence>
<dbReference type="PROSITE" id="PS00409">
    <property type="entry name" value="PROKAR_NTER_METHYL"/>
    <property type="match status" value="1"/>
</dbReference>
<organism evidence="3 4">
    <name type="scientific">Pandoraea oxalativorans</name>
    <dbReference type="NCBI Taxonomy" id="573737"/>
    <lineage>
        <taxon>Bacteria</taxon>
        <taxon>Pseudomonadati</taxon>
        <taxon>Pseudomonadota</taxon>
        <taxon>Betaproteobacteria</taxon>
        <taxon>Burkholderiales</taxon>
        <taxon>Burkholderiaceae</taxon>
        <taxon>Pandoraea</taxon>
    </lineage>
</organism>
<dbReference type="InterPro" id="IPR045584">
    <property type="entry name" value="Pilin-like"/>
</dbReference>
<dbReference type="NCBIfam" id="TIGR02532">
    <property type="entry name" value="IV_pilin_GFxxxE"/>
    <property type="match status" value="1"/>
</dbReference>
<dbReference type="OrthoDB" id="8941324at2"/>
<dbReference type="InterPro" id="IPR012902">
    <property type="entry name" value="N_methyl_site"/>
</dbReference>
<dbReference type="RefSeq" id="WP_046290388.1">
    <property type="nucleotide sequence ID" value="NZ_CP011253.3"/>
</dbReference>
<feature type="transmembrane region" description="Helical" evidence="1">
    <location>
        <begin position="34"/>
        <end position="56"/>
    </location>
</feature>
<dbReference type="PATRIC" id="fig|573737.6.peg.1918"/>
<evidence type="ECO:0000313" key="4">
    <source>
        <dbReference type="Proteomes" id="UP000035050"/>
    </source>
</evidence>
<dbReference type="Proteomes" id="UP000035050">
    <property type="component" value="Chromosome"/>
</dbReference>
<accession>A0A0E3U5Z2</accession>
<reference evidence="3" key="1">
    <citation type="submission" date="2016-06" db="EMBL/GenBank/DDBJ databases">
        <title>Pandoraea oxalativorans DSM 23570 Genome Sequencing.</title>
        <authorList>
            <person name="Ee R."/>
            <person name="Lim Y.-L."/>
            <person name="Yong D."/>
            <person name="Yin W.-F."/>
            <person name="Chan K.-G."/>
        </authorList>
    </citation>
    <scope>NUCLEOTIDE SEQUENCE</scope>
    <source>
        <strain evidence="3">DSM 23570</strain>
    </source>
</reference>
<dbReference type="Pfam" id="PF07963">
    <property type="entry name" value="N_methyl"/>
    <property type="match status" value="1"/>
</dbReference>
<dbReference type="Gene3D" id="3.30.1690.10">
    <property type="entry name" value="TcpA-like pilin"/>
    <property type="match status" value="1"/>
</dbReference>